<dbReference type="EMBL" id="BARW01029455">
    <property type="protein sequence ID" value="GAJ09665.1"/>
    <property type="molecule type" value="Genomic_DNA"/>
</dbReference>
<gene>
    <name evidence="2" type="ORF">S12H4_47328</name>
</gene>
<evidence type="ECO:0000313" key="2">
    <source>
        <dbReference type="EMBL" id="GAJ09665.1"/>
    </source>
</evidence>
<feature type="region of interest" description="Disordered" evidence="1">
    <location>
        <begin position="1"/>
        <end position="31"/>
    </location>
</feature>
<accession>X1VMD6</accession>
<name>X1VMD6_9ZZZZ</name>
<evidence type="ECO:0000256" key="1">
    <source>
        <dbReference type="SAM" id="MobiDB-lite"/>
    </source>
</evidence>
<sequence>KTKSAKAKLLSFSGMNENKKLPGQRLPLHFN</sequence>
<protein>
    <submittedName>
        <fullName evidence="2">Uncharacterized protein</fullName>
    </submittedName>
</protein>
<proteinExistence type="predicted"/>
<feature type="non-terminal residue" evidence="2">
    <location>
        <position position="1"/>
    </location>
</feature>
<organism evidence="2">
    <name type="scientific">marine sediment metagenome</name>
    <dbReference type="NCBI Taxonomy" id="412755"/>
    <lineage>
        <taxon>unclassified sequences</taxon>
        <taxon>metagenomes</taxon>
        <taxon>ecological metagenomes</taxon>
    </lineage>
</organism>
<comment type="caution">
    <text evidence="2">The sequence shown here is derived from an EMBL/GenBank/DDBJ whole genome shotgun (WGS) entry which is preliminary data.</text>
</comment>
<reference evidence="2" key="1">
    <citation type="journal article" date="2014" name="Front. Microbiol.">
        <title>High frequency of phylogenetically diverse reductive dehalogenase-homologous genes in deep subseafloor sedimentary metagenomes.</title>
        <authorList>
            <person name="Kawai M."/>
            <person name="Futagami T."/>
            <person name="Toyoda A."/>
            <person name="Takaki Y."/>
            <person name="Nishi S."/>
            <person name="Hori S."/>
            <person name="Arai W."/>
            <person name="Tsubouchi T."/>
            <person name="Morono Y."/>
            <person name="Uchiyama I."/>
            <person name="Ito T."/>
            <person name="Fujiyama A."/>
            <person name="Inagaki F."/>
            <person name="Takami H."/>
        </authorList>
    </citation>
    <scope>NUCLEOTIDE SEQUENCE</scope>
    <source>
        <strain evidence="2">Expedition CK06-06</strain>
    </source>
</reference>
<dbReference type="AlphaFoldDB" id="X1VMD6"/>